<reference evidence="1" key="1">
    <citation type="submission" date="2024-03" db="EMBL/GenBank/DDBJ databases">
        <authorList>
            <consortium name="ELIXIR-Norway"/>
            <consortium name="Elixir Norway"/>
        </authorList>
    </citation>
    <scope>NUCLEOTIDE SEQUENCE</scope>
</reference>
<name>A0ABP1AXH2_9BRYO</name>
<sequence>MSLIGATCMCSSRTEFSMVQCTWWSGVVTISVIFCEANVTRMSSRRHSTSCDLCTCSSLPCNADQCRVQINACMLRMLHMCACNIKTKKNGNWLGPVMDLFGRLLDLSLENNAFPAALMDLFQKNSSRLIKLIVTARPNLSWHYGIFRPWALYYIVLNL</sequence>
<protein>
    <submittedName>
        <fullName evidence="1">Uncharacterized protein</fullName>
    </submittedName>
</protein>
<dbReference type="Proteomes" id="UP001497522">
    <property type="component" value="Chromosome 17"/>
</dbReference>
<keyword evidence="2" id="KW-1185">Reference proteome</keyword>
<dbReference type="EMBL" id="OZ023718">
    <property type="protein sequence ID" value="CAK9867177.1"/>
    <property type="molecule type" value="Genomic_DNA"/>
</dbReference>
<organism evidence="1 2">
    <name type="scientific">Sphagnum jensenii</name>
    <dbReference type="NCBI Taxonomy" id="128206"/>
    <lineage>
        <taxon>Eukaryota</taxon>
        <taxon>Viridiplantae</taxon>
        <taxon>Streptophyta</taxon>
        <taxon>Embryophyta</taxon>
        <taxon>Bryophyta</taxon>
        <taxon>Sphagnophytina</taxon>
        <taxon>Sphagnopsida</taxon>
        <taxon>Sphagnales</taxon>
        <taxon>Sphagnaceae</taxon>
        <taxon>Sphagnum</taxon>
    </lineage>
</organism>
<accession>A0ABP1AXH2</accession>
<gene>
    <name evidence="1" type="ORF">CSSPJE1EN2_LOCUS10172</name>
</gene>
<proteinExistence type="predicted"/>
<evidence type="ECO:0000313" key="1">
    <source>
        <dbReference type="EMBL" id="CAK9867177.1"/>
    </source>
</evidence>
<evidence type="ECO:0000313" key="2">
    <source>
        <dbReference type="Proteomes" id="UP001497522"/>
    </source>
</evidence>